<dbReference type="CDD" id="cd04301">
    <property type="entry name" value="NAT_SF"/>
    <property type="match status" value="1"/>
</dbReference>
<proteinExistence type="predicted"/>
<dbReference type="PANTHER" id="PTHR43877">
    <property type="entry name" value="AMINOALKYLPHOSPHONATE N-ACETYLTRANSFERASE-RELATED-RELATED"/>
    <property type="match status" value="1"/>
</dbReference>
<keyword evidence="1 4" id="KW-0808">Transferase</keyword>
<evidence type="ECO:0000256" key="1">
    <source>
        <dbReference type="ARBA" id="ARBA00022679"/>
    </source>
</evidence>
<dbReference type="PROSITE" id="PS51186">
    <property type="entry name" value="GNAT"/>
    <property type="match status" value="1"/>
</dbReference>
<evidence type="ECO:0000256" key="2">
    <source>
        <dbReference type="ARBA" id="ARBA00023315"/>
    </source>
</evidence>
<dbReference type="InterPro" id="IPR000182">
    <property type="entry name" value="GNAT_dom"/>
</dbReference>
<keyword evidence="2" id="KW-0012">Acyltransferase</keyword>
<evidence type="ECO:0000313" key="5">
    <source>
        <dbReference type="Proteomes" id="UP000000268"/>
    </source>
</evidence>
<evidence type="ECO:0000259" key="3">
    <source>
        <dbReference type="PROSITE" id="PS51186"/>
    </source>
</evidence>
<dbReference type="EMBL" id="CP000839">
    <property type="protein sequence ID" value="ABW31829.1"/>
    <property type="molecule type" value="Genomic_DNA"/>
</dbReference>
<dbReference type="Gene3D" id="3.40.630.30">
    <property type="match status" value="1"/>
</dbReference>
<reference evidence="4 5" key="1">
    <citation type="journal article" date="2008" name="Proc. Natl. Acad. Sci. U.S.A.">
        <title>Niche adaptation and genome expansion in the chlorophyll d-producing cyanobacterium Acaryochloris marina.</title>
        <authorList>
            <person name="Swingley W.D."/>
            <person name="Chen M."/>
            <person name="Cheung P.C."/>
            <person name="Conrad A.L."/>
            <person name="Dejesa L.C."/>
            <person name="Hao J."/>
            <person name="Honchak B.M."/>
            <person name="Karbach L.E."/>
            <person name="Kurdoglu A."/>
            <person name="Lahiri S."/>
            <person name="Mastrian S.D."/>
            <person name="Miyashita H."/>
            <person name="Page L."/>
            <person name="Ramakrishna P."/>
            <person name="Satoh S."/>
            <person name="Sattley W.M."/>
            <person name="Shimada Y."/>
            <person name="Taylor H.L."/>
            <person name="Tomo T."/>
            <person name="Tsuchiya T."/>
            <person name="Wang Z.T."/>
            <person name="Raymond J."/>
            <person name="Mimuro M."/>
            <person name="Blankenship R.E."/>
            <person name="Touchman J.W."/>
        </authorList>
    </citation>
    <scope>NUCLEOTIDE SEQUENCE [LARGE SCALE GENOMIC DNA]</scope>
    <source>
        <strain evidence="5">MBIC 11017</strain>
        <plasmid evidence="5">Plasmid pREB2</plasmid>
    </source>
</reference>
<gene>
    <name evidence="4" type="ordered locus">AM1_B0103</name>
</gene>
<evidence type="ECO:0000313" key="4">
    <source>
        <dbReference type="EMBL" id="ABW31829.1"/>
    </source>
</evidence>
<geneLocation type="plasmid" evidence="4 5">
    <name>pREB2</name>
</geneLocation>
<keyword evidence="4" id="KW-0614">Plasmid</keyword>
<feature type="domain" description="N-acetyltransferase" evidence="3">
    <location>
        <begin position="1"/>
        <end position="94"/>
    </location>
</feature>
<protein>
    <submittedName>
        <fullName evidence="4">GCN5-related N-acetyltransferase</fullName>
    </submittedName>
</protein>
<dbReference type="InterPro" id="IPR016181">
    <property type="entry name" value="Acyl_CoA_acyltransferase"/>
</dbReference>
<dbReference type="KEGG" id="amr:AM1_B0103"/>
<organism evidence="4 5">
    <name type="scientific">Acaryochloris marina (strain MBIC 11017)</name>
    <dbReference type="NCBI Taxonomy" id="329726"/>
    <lineage>
        <taxon>Bacteria</taxon>
        <taxon>Bacillati</taxon>
        <taxon>Cyanobacteriota</taxon>
        <taxon>Cyanophyceae</taxon>
        <taxon>Acaryochloridales</taxon>
        <taxon>Acaryochloridaceae</taxon>
        <taxon>Acaryochloris</taxon>
    </lineage>
</organism>
<dbReference type="SUPFAM" id="SSF55729">
    <property type="entry name" value="Acyl-CoA N-acyltransferases (Nat)"/>
    <property type="match status" value="1"/>
</dbReference>
<accession>A8ZM60</accession>
<name>A8ZM60_ACAM1</name>
<dbReference type="InterPro" id="IPR050832">
    <property type="entry name" value="Bact_Acetyltransf"/>
</dbReference>
<dbReference type="Pfam" id="PF00583">
    <property type="entry name" value="Acetyltransf_1"/>
    <property type="match status" value="1"/>
</dbReference>
<sequence>MVGIVDLEVVSTVMAGFEGHRGWINYLAVDPEFQRQGLGRKMMNEAERLLQDFGCPKINLQIREDNLEAIKFYECIGFSEDKVVSFGKRLIADD</sequence>
<dbReference type="Proteomes" id="UP000000268">
    <property type="component" value="Plasmid pREB2"/>
</dbReference>
<keyword evidence="5" id="KW-1185">Reference proteome</keyword>
<dbReference type="GO" id="GO:0016747">
    <property type="term" value="F:acyltransferase activity, transferring groups other than amino-acyl groups"/>
    <property type="evidence" value="ECO:0007669"/>
    <property type="project" value="InterPro"/>
</dbReference>
<dbReference type="HOGENOM" id="CLU_192674_0_0_3"/>
<dbReference type="AlphaFoldDB" id="A8ZM60"/>